<protein>
    <submittedName>
        <fullName evidence="1">Uncharacterized protein</fullName>
    </submittedName>
</protein>
<name>A0A3P2RBX2_WEIVI</name>
<gene>
    <name evidence="1" type="ORF">D3P96_02825</name>
</gene>
<dbReference type="Proteomes" id="UP000275836">
    <property type="component" value="Unassembled WGS sequence"/>
</dbReference>
<accession>A0A3P2RBX2</accession>
<evidence type="ECO:0000313" key="2">
    <source>
        <dbReference type="Proteomes" id="UP000275836"/>
    </source>
</evidence>
<dbReference type="OrthoDB" id="2152144at2"/>
<evidence type="ECO:0000313" key="1">
    <source>
        <dbReference type="EMBL" id="RRG18239.1"/>
    </source>
</evidence>
<organism evidence="1 2">
    <name type="scientific">Weissella viridescens</name>
    <name type="common">Lactobacillus viridescens</name>
    <dbReference type="NCBI Taxonomy" id="1629"/>
    <lineage>
        <taxon>Bacteria</taxon>
        <taxon>Bacillati</taxon>
        <taxon>Bacillota</taxon>
        <taxon>Bacilli</taxon>
        <taxon>Lactobacillales</taxon>
        <taxon>Lactobacillaceae</taxon>
        <taxon>Weissella</taxon>
    </lineage>
</organism>
<dbReference type="AlphaFoldDB" id="A0A3P2RBX2"/>
<dbReference type="RefSeq" id="WP_124942885.1">
    <property type="nucleotide sequence ID" value="NZ_RHGY01000002.1"/>
</dbReference>
<sequence length="128" mass="14828">MNEPILITDMGEKITPDLLENIDKMNDEQLVELTRYSKLATNLLSKPEKELKKRLDARGEVAGMKYKDETRGIIPENDANKKAFMNKYGLDAFQIKTPKQLKDKFGSDIQSDLDKVVVYKHIKKVDWR</sequence>
<dbReference type="EMBL" id="RHGY01000002">
    <property type="protein sequence ID" value="RRG18239.1"/>
    <property type="molecule type" value="Genomic_DNA"/>
</dbReference>
<reference evidence="1 2" key="1">
    <citation type="submission" date="2018-10" db="EMBL/GenBank/DDBJ databases">
        <title>Draft genome sequence of Weissella viridescens UCO-SMC3.</title>
        <authorList>
            <person name="Garcia-Cancino A."/>
            <person name="Espinoza-Monje M."/>
            <person name="Albarracin L."/>
            <person name="Garcia-Castillo V."/>
            <person name="Campos-Martin J."/>
            <person name="Nakano Y."/>
            <person name="Guitierrez-Zamorano C."/>
            <person name="Ikeda-Ohtsubo W."/>
            <person name="Morita H."/>
            <person name="Kitazawa H."/>
            <person name="Villena J."/>
        </authorList>
    </citation>
    <scope>NUCLEOTIDE SEQUENCE [LARGE SCALE GENOMIC DNA]</scope>
    <source>
        <strain evidence="1 2">UCO-SMC3</strain>
    </source>
</reference>
<proteinExistence type="predicted"/>
<comment type="caution">
    <text evidence="1">The sequence shown here is derived from an EMBL/GenBank/DDBJ whole genome shotgun (WGS) entry which is preliminary data.</text>
</comment>